<evidence type="ECO:0000313" key="2">
    <source>
        <dbReference type="EMBL" id="BCU03314.1"/>
    </source>
</evidence>
<name>A0A811BMT8_9VIRU</name>
<reference evidence="2" key="1">
    <citation type="submission" date="2021-04" db="EMBL/GenBank/DDBJ databases">
        <title>Draft Genome Sequence of Pandoravirus japonicus, Isolated from the Sabaishi River of Niigata, Japan.</title>
        <authorList>
            <person name="Hosokawa N."/>
            <person name="Takahashi H."/>
            <person name="Aoki K."/>
            <person name="Takemura M."/>
        </authorList>
    </citation>
    <scope>NUCLEOTIDE SEQUENCE</scope>
</reference>
<evidence type="ECO:0000256" key="1">
    <source>
        <dbReference type="SAM" id="MobiDB-lite"/>
    </source>
</evidence>
<protein>
    <submittedName>
        <fullName evidence="2">Uncharacterized protein</fullName>
    </submittedName>
</protein>
<organism evidence="2 3">
    <name type="scientific">Pandoravirus japonicus</name>
    <dbReference type="NCBI Taxonomy" id="2823154"/>
    <lineage>
        <taxon>Viruses</taxon>
        <taxon>Pandoravirus</taxon>
    </lineage>
</organism>
<proteinExistence type="predicted"/>
<evidence type="ECO:0000313" key="3">
    <source>
        <dbReference type="Proteomes" id="UP001253637"/>
    </source>
</evidence>
<sequence length="71" mass="8326">MKKKRERRHRLCFAKRFIPSSGQESTASKSRHHGKGKKKRKIGKRAQMVFLENMERATERDGDNQKAQSKV</sequence>
<feature type="region of interest" description="Disordered" evidence="1">
    <location>
        <begin position="17"/>
        <end position="45"/>
    </location>
</feature>
<dbReference type="Proteomes" id="UP001253637">
    <property type="component" value="Segment"/>
</dbReference>
<dbReference type="EMBL" id="LC625835">
    <property type="protein sequence ID" value="BCU03314.1"/>
    <property type="molecule type" value="Genomic_DNA"/>
</dbReference>
<accession>A0A811BMT8</accession>
<feature type="compositionally biased region" description="Basic residues" evidence="1">
    <location>
        <begin position="29"/>
        <end position="44"/>
    </location>
</feature>